<proteinExistence type="predicted"/>
<dbReference type="OrthoDB" id="159864at2"/>
<feature type="transmembrane region" description="Helical" evidence="1">
    <location>
        <begin position="105"/>
        <end position="125"/>
    </location>
</feature>
<comment type="caution">
    <text evidence="2">The sequence shown here is derived from an EMBL/GenBank/DDBJ whole genome shotgun (WGS) entry which is preliminary data.</text>
</comment>
<dbReference type="AlphaFoldDB" id="A0A402B780"/>
<name>A0A402B780_9CHLR</name>
<dbReference type="Proteomes" id="UP000287171">
    <property type="component" value="Unassembled WGS sequence"/>
</dbReference>
<evidence type="ECO:0000256" key="1">
    <source>
        <dbReference type="SAM" id="Phobius"/>
    </source>
</evidence>
<feature type="transmembrane region" description="Helical" evidence="1">
    <location>
        <begin position="75"/>
        <end position="99"/>
    </location>
</feature>
<dbReference type="EMBL" id="BIFT01000001">
    <property type="protein sequence ID" value="GCE27208.1"/>
    <property type="molecule type" value="Genomic_DNA"/>
</dbReference>
<keyword evidence="1" id="KW-1133">Transmembrane helix</keyword>
<organism evidence="2 3">
    <name type="scientific">Dictyobacter alpinus</name>
    <dbReference type="NCBI Taxonomy" id="2014873"/>
    <lineage>
        <taxon>Bacteria</taxon>
        <taxon>Bacillati</taxon>
        <taxon>Chloroflexota</taxon>
        <taxon>Ktedonobacteria</taxon>
        <taxon>Ktedonobacterales</taxon>
        <taxon>Dictyobacteraceae</taxon>
        <taxon>Dictyobacter</taxon>
    </lineage>
</organism>
<evidence type="ECO:0000313" key="3">
    <source>
        <dbReference type="Proteomes" id="UP000287171"/>
    </source>
</evidence>
<accession>A0A402B780</accession>
<keyword evidence="3" id="KW-1185">Reference proteome</keyword>
<keyword evidence="1" id="KW-0812">Transmembrane</keyword>
<gene>
    <name evidence="2" type="ORF">KDA_26920</name>
</gene>
<evidence type="ECO:0000313" key="2">
    <source>
        <dbReference type="EMBL" id="GCE27208.1"/>
    </source>
</evidence>
<keyword evidence="1" id="KW-0472">Membrane</keyword>
<protein>
    <submittedName>
        <fullName evidence="2">Uncharacterized protein</fullName>
    </submittedName>
</protein>
<reference evidence="3" key="1">
    <citation type="submission" date="2018-12" db="EMBL/GenBank/DDBJ databases">
        <title>Tengunoibacter tsumagoiensis gen. nov., sp. nov., Dictyobacter kobayashii sp. nov., D. alpinus sp. nov., and D. joshuensis sp. nov. and description of Dictyobacteraceae fam. nov. within the order Ktedonobacterales isolated from Tengu-no-mugimeshi.</title>
        <authorList>
            <person name="Wang C.M."/>
            <person name="Zheng Y."/>
            <person name="Sakai Y."/>
            <person name="Toyoda A."/>
            <person name="Minakuchi Y."/>
            <person name="Abe K."/>
            <person name="Yokota A."/>
            <person name="Yabe S."/>
        </authorList>
    </citation>
    <scope>NUCLEOTIDE SEQUENCE [LARGE SCALE GENOMIC DNA]</scope>
    <source>
        <strain evidence="3">Uno16</strain>
    </source>
</reference>
<dbReference type="RefSeq" id="WP_126627583.1">
    <property type="nucleotide sequence ID" value="NZ_BIFT01000001.1"/>
</dbReference>
<sequence>MQKQQHASYDLLAIFPDESKAEAASEKLKKAGFNQEEIYQIAPGSIGSGQFREHGPNQARGDFFLQTRRSGPNPAVILLFAIVCGLVVTGLTFATTFALPNLPEPTTLLVGAAVGLVLGAIMGLLRRGRVRGAIGQQEPAKAPPSAAGSRQAQGKLNAIALRFENPENISRNSRARAILLNNQGRIDRSVSRQE</sequence>